<dbReference type="InterPro" id="IPR001852">
    <property type="entry name" value="PdxS/SNZ"/>
</dbReference>
<dbReference type="Proteomes" id="UP001412067">
    <property type="component" value="Unassembled WGS sequence"/>
</dbReference>
<dbReference type="PROSITE" id="PS51129">
    <property type="entry name" value="PDXS_SNZ_2"/>
    <property type="match status" value="1"/>
</dbReference>
<keyword evidence="2" id="KW-0456">Lyase</keyword>
<evidence type="ECO:0000259" key="5">
    <source>
        <dbReference type="Pfam" id="PF01680"/>
    </source>
</evidence>
<evidence type="ECO:0000256" key="2">
    <source>
        <dbReference type="ARBA" id="ARBA00023239"/>
    </source>
</evidence>
<dbReference type="EMBL" id="JBBWWR010000007">
    <property type="protein sequence ID" value="KAK8963893.1"/>
    <property type="molecule type" value="Genomic_DNA"/>
</dbReference>
<reference evidence="6 7" key="1">
    <citation type="journal article" date="2022" name="Nat. Plants">
        <title>Genomes of leafy and leafless Platanthera orchids illuminate the evolution of mycoheterotrophy.</title>
        <authorList>
            <person name="Li M.H."/>
            <person name="Liu K.W."/>
            <person name="Li Z."/>
            <person name="Lu H.C."/>
            <person name="Ye Q.L."/>
            <person name="Zhang D."/>
            <person name="Wang J.Y."/>
            <person name="Li Y.F."/>
            <person name="Zhong Z.M."/>
            <person name="Liu X."/>
            <person name="Yu X."/>
            <person name="Liu D.K."/>
            <person name="Tu X.D."/>
            <person name="Liu B."/>
            <person name="Hao Y."/>
            <person name="Liao X.Y."/>
            <person name="Jiang Y.T."/>
            <person name="Sun W.H."/>
            <person name="Chen J."/>
            <person name="Chen Y.Q."/>
            <person name="Ai Y."/>
            <person name="Zhai J.W."/>
            <person name="Wu S.S."/>
            <person name="Zhou Z."/>
            <person name="Hsiao Y.Y."/>
            <person name="Wu W.L."/>
            <person name="Chen Y.Y."/>
            <person name="Lin Y.F."/>
            <person name="Hsu J.L."/>
            <person name="Li C.Y."/>
            <person name="Wang Z.W."/>
            <person name="Zhao X."/>
            <person name="Zhong W.Y."/>
            <person name="Ma X.K."/>
            <person name="Ma L."/>
            <person name="Huang J."/>
            <person name="Chen G.Z."/>
            <person name="Huang M.Z."/>
            <person name="Huang L."/>
            <person name="Peng D.H."/>
            <person name="Luo Y.B."/>
            <person name="Zou S.Q."/>
            <person name="Chen S.P."/>
            <person name="Lan S."/>
            <person name="Tsai W.C."/>
            <person name="Van de Peer Y."/>
            <person name="Liu Z.J."/>
        </authorList>
    </citation>
    <scope>NUCLEOTIDE SEQUENCE [LARGE SCALE GENOMIC DNA]</scope>
    <source>
        <strain evidence="6">Lor288</strain>
    </source>
</reference>
<evidence type="ECO:0000256" key="4">
    <source>
        <dbReference type="PROSITE-ProRule" id="PRU00481"/>
    </source>
</evidence>
<evidence type="ECO:0000313" key="6">
    <source>
        <dbReference type="EMBL" id="KAK8963893.1"/>
    </source>
</evidence>
<comment type="similarity">
    <text evidence="1 4">Belongs to the PdxS/SNZ family.</text>
</comment>
<accession>A0ABR2MLS5</accession>
<sequence length="235" mass="26195">MSFYMLMLDSSDQSIEICNTIIFSFSFMLQKLFALVDQTATPDNVDALQNMEVLLIGHLITVYLKITHGDAKAQEESQSWRGRVSRNENTKKHLKNVKSPYPFLLPIPPPIPALISRSASHGEAGTGNIVQANFRAPFVRGCRVLGEALHLIREGSAMIRTKGEAGTNNIIEVVRHVRSLVVERGLFIACIPHSSQPEPATKTTESDEEEGFFVALPFLSRNTAKQLLRQFYAIL</sequence>
<name>A0ABR2MLS5_9ASPA</name>
<comment type="function">
    <text evidence="3">Catalyzes the formation of pyridoxal 5'-phosphate from ribose 5-phosphate (RBP), glyceraldehyde 3-phosphate (G3P) and ammonia. The ammonia is provided by PDX2. Can also use ribulose 5-phosphate and dihydroxyacetone phosphate as substrates, resulting from enzyme-catalyzed isomerization of RBP and G3P, respectively. Also plays an indirect role in resistance to singlet oxygen-generating photosensitizers.</text>
</comment>
<proteinExistence type="inferred from homology"/>
<evidence type="ECO:0000313" key="7">
    <source>
        <dbReference type="Proteomes" id="UP001412067"/>
    </source>
</evidence>
<organism evidence="6 7">
    <name type="scientific">Platanthera guangdongensis</name>
    <dbReference type="NCBI Taxonomy" id="2320717"/>
    <lineage>
        <taxon>Eukaryota</taxon>
        <taxon>Viridiplantae</taxon>
        <taxon>Streptophyta</taxon>
        <taxon>Embryophyta</taxon>
        <taxon>Tracheophyta</taxon>
        <taxon>Spermatophyta</taxon>
        <taxon>Magnoliopsida</taxon>
        <taxon>Liliopsida</taxon>
        <taxon>Asparagales</taxon>
        <taxon>Orchidaceae</taxon>
        <taxon>Orchidoideae</taxon>
        <taxon>Orchideae</taxon>
        <taxon>Orchidinae</taxon>
        <taxon>Platanthera</taxon>
    </lineage>
</organism>
<protein>
    <submittedName>
        <fullName evidence="6">Pyridoxal biosynthesis protein PDX1</fullName>
    </submittedName>
</protein>
<dbReference type="PANTHER" id="PTHR31829">
    <property type="entry name" value="PYRIDOXAL 5'-PHOSPHATE SYNTHASE SUBUNIT SNZ1-RELATED"/>
    <property type="match status" value="1"/>
</dbReference>
<gene>
    <name evidence="6" type="primary">PDX1</name>
    <name evidence="6" type="ORF">KSP40_PGU020775</name>
</gene>
<dbReference type="Gene3D" id="3.20.20.70">
    <property type="entry name" value="Aldolase class I"/>
    <property type="match status" value="1"/>
</dbReference>
<dbReference type="InterPro" id="IPR013785">
    <property type="entry name" value="Aldolase_TIM"/>
</dbReference>
<feature type="domain" description="PdxS/SNZ N-terminal" evidence="5">
    <location>
        <begin position="129"/>
        <end position="181"/>
    </location>
</feature>
<evidence type="ECO:0000256" key="1">
    <source>
        <dbReference type="ARBA" id="ARBA00007281"/>
    </source>
</evidence>
<keyword evidence="7" id="KW-1185">Reference proteome</keyword>
<comment type="caution">
    <text evidence="6">The sequence shown here is derived from an EMBL/GenBank/DDBJ whole genome shotgun (WGS) entry which is preliminary data.</text>
</comment>
<dbReference type="PANTHER" id="PTHR31829:SF0">
    <property type="entry name" value="PYRIDOXAL 5'-PHOSPHATE SYNTHASE SUBUNIT SNZ1-RELATED"/>
    <property type="match status" value="1"/>
</dbReference>
<evidence type="ECO:0000256" key="3">
    <source>
        <dbReference type="ARBA" id="ARBA00037142"/>
    </source>
</evidence>
<dbReference type="InterPro" id="IPR033755">
    <property type="entry name" value="PdxS/SNZ_N"/>
</dbReference>
<dbReference type="Pfam" id="PF01680">
    <property type="entry name" value="SOR_SNZ"/>
    <property type="match status" value="1"/>
</dbReference>